<dbReference type="NCBIfam" id="NF011369">
    <property type="entry name" value="PRK14788.1"/>
    <property type="match status" value="1"/>
</dbReference>
<dbReference type="PANTHER" id="PTHR33695">
    <property type="entry name" value="LIPOPROTEIN SIGNAL PEPTIDASE"/>
    <property type="match status" value="1"/>
</dbReference>
<dbReference type="AlphaFoldDB" id="A0A4D7K2F1"/>
<evidence type="ECO:0000256" key="1">
    <source>
        <dbReference type="ARBA" id="ARBA00006139"/>
    </source>
</evidence>
<accession>A0A4D7K2F1</accession>
<comment type="catalytic activity">
    <reaction evidence="9">
        <text>Release of signal peptides from bacterial membrane prolipoproteins. Hydrolyzes -Xaa-Yaa-Zaa-|-(S,diacylglyceryl)Cys-, in which Xaa is hydrophobic (preferably Leu), and Yaa (Ala or Ser) and Zaa (Gly or Ala) have small, neutral side chains.</text>
        <dbReference type="EC" id="3.4.23.36"/>
    </reaction>
</comment>
<dbReference type="InterPro" id="IPR001872">
    <property type="entry name" value="Peptidase_A8"/>
</dbReference>
<proteinExistence type="inferred from homology"/>
<keyword evidence="12" id="KW-1185">Reference proteome</keyword>
<dbReference type="OrthoDB" id="9810259at2"/>
<dbReference type="EMBL" id="CP028923">
    <property type="protein sequence ID" value="QCK13558.1"/>
    <property type="molecule type" value="Genomic_DNA"/>
</dbReference>
<keyword evidence="4 9" id="KW-0812">Transmembrane</keyword>
<dbReference type="RefSeq" id="WP_137089156.1">
    <property type="nucleotide sequence ID" value="NZ_CP028923.1"/>
</dbReference>
<evidence type="ECO:0000256" key="6">
    <source>
        <dbReference type="ARBA" id="ARBA00022801"/>
    </source>
</evidence>
<dbReference type="GO" id="GO:0004190">
    <property type="term" value="F:aspartic-type endopeptidase activity"/>
    <property type="evidence" value="ECO:0007669"/>
    <property type="project" value="UniProtKB-UniRule"/>
</dbReference>
<keyword evidence="7 9" id="KW-1133">Transmembrane helix</keyword>
<dbReference type="PANTHER" id="PTHR33695:SF1">
    <property type="entry name" value="LIPOPROTEIN SIGNAL PEPTIDASE"/>
    <property type="match status" value="1"/>
</dbReference>
<evidence type="ECO:0000256" key="8">
    <source>
        <dbReference type="ARBA" id="ARBA00023136"/>
    </source>
</evidence>
<feature type="transmembrane region" description="Helical" evidence="9">
    <location>
        <begin position="162"/>
        <end position="183"/>
    </location>
</feature>
<reference evidence="11 12" key="1">
    <citation type="submission" date="2018-04" db="EMBL/GenBank/DDBJ databases">
        <title>Complete genome uncultured novel isolate.</title>
        <authorList>
            <person name="Merlino G."/>
        </authorList>
    </citation>
    <scope>NUCLEOTIDE SEQUENCE [LARGE SCALE GENOMIC DNA]</scope>
    <source>
        <strain evidence="12">R1DC9</strain>
    </source>
</reference>
<name>A0A4D7K2F1_9BACT</name>
<feature type="transmembrane region" description="Helical" evidence="9">
    <location>
        <begin position="92"/>
        <end position="117"/>
    </location>
</feature>
<evidence type="ECO:0000256" key="7">
    <source>
        <dbReference type="ARBA" id="ARBA00022989"/>
    </source>
</evidence>
<evidence type="ECO:0000256" key="2">
    <source>
        <dbReference type="ARBA" id="ARBA00022475"/>
    </source>
</evidence>
<keyword evidence="3 9" id="KW-0645">Protease</keyword>
<comment type="pathway">
    <text evidence="9">Protein modification; lipoprotein biosynthesis (signal peptide cleavage).</text>
</comment>
<evidence type="ECO:0000256" key="9">
    <source>
        <dbReference type="HAMAP-Rule" id="MF_00161"/>
    </source>
</evidence>
<evidence type="ECO:0000313" key="12">
    <source>
        <dbReference type="Proteomes" id="UP000298616"/>
    </source>
</evidence>
<comment type="function">
    <text evidence="9">This protein specifically catalyzes the removal of signal peptides from prolipoproteins.</text>
</comment>
<organism evidence="11 12">
    <name type="scientific">Mangrovivirga cuniculi</name>
    <dbReference type="NCBI Taxonomy" id="2715131"/>
    <lineage>
        <taxon>Bacteria</taxon>
        <taxon>Pseudomonadati</taxon>
        <taxon>Bacteroidota</taxon>
        <taxon>Cytophagia</taxon>
        <taxon>Cytophagales</taxon>
        <taxon>Mangrovivirgaceae</taxon>
        <taxon>Mangrovivirga</taxon>
    </lineage>
</organism>
<dbReference type="KEGG" id="fpf:DCC35_01710"/>
<comment type="caution">
    <text evidence="9">Lacks conserved residue(s) required for the propagation of feature annotation.</text>
</comment>
<evidence type="ECO:0000256" key="10">
    <source>
        <dbReference type="RuleBase" id="RU004181"/>
    </source>
</evidence>
<comment type="similarity">
    <text evidence="1 9 10">Belongs to the peptidase A8 family.</text>
</comment>
<evidence type="ECO:0000256" key="5">
    <source>
        <dbReference type="ARBA" id="ARBA00022750"/>
    </source>
</evidence>
<keyword evidence="5 9" id="KW-0064">Aspartyl protease</keyword>
<keyword evidence="6 9" id="KW-0378">Hydrolase</keyword>
<dbReference type="GO" id="GO:0005886">
    <property type="term" value="C:plasma membrane"/>
    <property type="evidence" value="ECO:0007669"/>
    <property type="project" value="UniProtKB-SubCell"/>
</dbReference>
<keyword evidence="11" id="KW-0449">Lipoprotein</keyword>
<feature type="active site" evidence="9">
    <location>
        <position position="137"/>
    </location>
</feature>
<dbReference type="Pfam" id="PF01252">
    <property type="entry name" value="Peptidase_A8"/>
    <property type="match status" value="1"/>
</dbReference>
<protein>
    <recommendedName>
        <fullName evidence="9">Lipoprotein signal peptidase</fullName>
        <ecNumber evidence="9">3.4.23.36</ecNumber>
    </recommendedName>
    <alternativeName>
        <fullName evidence="9">Prolipoprotein signal peptidase</fullName>
    </alternativeName>
    <alternativeName>
        <fullName evidence="9">Signal peptidase II</fullName>
        <shortName evidence="9">SPase II</shortName>
    </alternativeName>
</protein>
<keyword evidence="8 9" id="KW-0472">Membrane</keyword>
<keyword evidence="2 9" id="KW-1003">Cell membrane</keyword>
<evidence type="ECO:0000256" key="4">
    <source>
        <dbReference type="ARBA" id="ARBA00022692"/>
    </source>
</evidence>
<evidence type="ECO:0000256" key="3">
    <source>
        <dbReference type="ARBA" id="ARBA00022670"/>
    </source>
</evidence>
<dbReference type="Proteomes" id="UP000298616">
    <property type="component" value="Chromosome"/>
</dbReference>
<gene>
    <name evidence="9" type="primary">lspA</name>
    <name evidence="11" type="ORF">DCC35_01710</name>
</gene>
<dbReference type="EC" id="3.4.23.36" evidence="9"/>
<evidence type="ECO:0000313" key="11">
    <source>
        <dbReference type="EMBL" id="QCK13558.1"/>
    </source>
</evidence>
<comment type="subcellular location">
    <subcellularLocation>
        <location evidence="9">Cell membrane</location>
        <topology evidence="9">Multi-pass membrane protein</topology>
    </subcellularLocation>
</comment>
<dbReference type="PRINTS" id="PR00781">
    <property type="entry name" value="LIPOSIGPTASE"/>
</dbReference>
<dbReference type="GO" id="GO:0006508">
    <property type="term" value="P:proteolysis"/>
    <property type="evidence" value="ECO:0007669"/>
    <property type="project" value="UniProtKB-KW"/>
</dbReference>
<dbReference type="HAMAP" id="MF_00161">
    <property type="entry name" value="LspA"/>
    <property type="match status" value="1"/>
</dbReference>
<feature type="transmembrane region" description="Helical" evidence="9">
    <location>
        <begin position="64"/>
        <end position="85"/>
    </location>
</feature>
<sequence>MKLTKFYLLTLLVIIVDQASKMWVYHNMYQGEDINVIGDWFKLHYTLNPGMAFGWKMDFEYGKLILTTFRIIAVGAIGYYIYYLYKKGVHDGLLYAIALILGGALGNVIDSTFYGVFLEGNVMYGALFPLFHGQVIDMLYFPMINTTFPEWVPYWGGDSFQFFRPVFNIADSCIFVGVVLIFINKKRFFND</sequence>
<dbReference type="UniPathway" id="UPA00665"/>
<feature type="active site" evidence="9">
    <location>
        <position position="171"/>
    </location>
</feature>